<evidence type="ECO:0000256" key="1">
    <source>
        <dbReference type="ARBA" id="ARBA00006643"/>
    </source>
</evidence>
<dbReference type="Pfam" id="PF13041">
    <property type="entry name" value="PPR_2"/>
    <property type="match status" value="3"/>
</dbReference>
<reference evidence="4" key="1">
    <citation type="submission" date="2025-08" db="UniProtKB">
        <authorList>
            <consortium name="RefSeq"/>
        </authorList>
    </citation>
    <scope>IDENTIFICATION</scope>
    <source>
        <tissue evidence="4">Leaves</tissue>
    </source>
</reference>
<protein>
    <submittedName>
        <fullName evidence="4">Pentatricopeptide repeat-containing protein At3g11460, mitochondrial</fullName>
    </submittedName>
</protein>
<dbReference type="Proteomes" id="UP000235220">
    <property type="component" value="Chromosome 4"/>
</dbReference>
<dbReference type="FunFam" id="1.25.40.10:FF:000450">
    <property type="entry name" value="Putative pentatricopeptide repeat-containing protein"/>
    <property type="match status" value="1"/>
</dbReference>
<dbReference type="FunFam" id="1.25.40.10:FF:000090">
    <property type="entry name" value="Pentatricopeptide repeat-containing protein, chloroplastic"/>
    <property type="match status" value="1"/>
</dbReference>
<dbReference type="PANTHER" id="PTHR47926">
    <property type="entry name" value="PENTATRICOPEPTIDE REPEAT-CONTAINING PROTEIN"/>
    <property type="match status" value="1"/>
</dbReference>
<accession>A0A2I4HL11</accession>
<dbReference type="RefSeq" id="XP_018856851.1">
    <property type="nucleotide sequence ID" value="XM_019001306.2"/>
</dbReference>
<keyword evidence="3" id="KW-1185">Reference proteome</keyword>
<dbReference type="InterPro" id="IPR011990">
    <property type="entry name" value="TPR-like_helical_dom_sf"/>
</dbReference>
<evidence type="ECO:0000256" key="2">
    <source>
        <dbReference type="ARBA" id="ARBA00022737"/>
    </source>
</evidence>
<dbReference type="GeneID" id="109019083"/>
<dbReference type="Gene3D" id="1.25.40.10">
    <property type="entry name" value="Tetratricopeptide repeat domain"/>
    <property type="match status" value="4"/>
</dbReference>
<dbReference type="Pfam" id="PF20430">
    <property type="entry name" value="Eplus_motif"/>
    <property type="match status" value="1"/>
</dbReference>
<dbReference type="KEGG" id="jre:109019083"/>
<organism evidence="3 4">
    <name type="scientific">Juglans regia</name>
    <name type="common">English walnut</name>
    <dbReference type="NCBI Taxonomy" id="51240"/>
    <lineage>
        <taxon>Eukaryota</taxon>
        <taxon>Viridiplantae</taxon>
        <taxon>Streptophyta</taxon>
        <taxon>Embryophyta</taxon>
        <taxon>Tracheophyta</taxon>
        <taxon>Spermatophyta</taxon>
        <taxon>Magnoliopsida</taxon>
        <taxon>eudicotyledons</taxon>
        <taxon>Gunneridae</taxon>
        <taxon>Pentapetalae</taxon>
        <taxon>rosids</taxon>
        <taxon>fabids</taxon>
        <taxon>Fagales</taxon>
        <taxon>Juglandaceae</taxon>
        <taxon>Juglans</taxon>
    </lineage>
</organism>
<sequence length="638" mass="71554">MTVPQSLVSRTTKLLNLRSTKTTGASTVTTNPWNAHLREMANQRQFVHALTLYRQMLRSGDSPDVFTFPFVLKSCAALSLPISGAQLHCHVIKTGCKHEPFVQSSLISMYARCSSVQYARKVFDENGESSNRTDCYNALISGYTFNSRFHDGFALFRKMREAGVSVNSVTMLGLVPLCTLPEHWCLGLCLHGCCVKFGLDTQSSVANCLLTMYVKCGAIDYALELFNAMSNKDLITWNAMISGYAQNGLATQVLDLYHKMKLSDVHPDPVTFVGVLSSCTYLGAQKFGTEVDRRIQSSGFSSNPFLCNALINMYARCGNLEKARSIFDHLREKSVVSWTAIIGGYGMHGHGEIAVQLFDEMVRTGIRPDKAAFVSVLSACSHAGLTDKGLDYFAAMEMNYGLQPEPMHYSCVVDLLGRAGRLMEAKELIESMQVKPDGPVWGALLGACKIHKNVQLAELAFEQVMELDPTNIGYYVLLSNIYCEAENLEGVLKVRAMMRKRKLKKDPGYSYVEYEGRVHLFLAGDRTHPQTEEIYRMMDDLENLVKELGGFYKNDRERRNEELMSGMGVHSEKLAIAFGLLNTRPGTEIVVIKNLRICENCHQFIKLVSKIVDRQFVVRDATRFHHFKNGTCSCKDYW</sequence>
<dbReference type="FunFam" id="1.25.40.10:FF:000682">
    <property type="entry name" value="Pentatricopeptide repeat-containing protein At3g16610"/>
    <property type="match status" value="1"/>
</dbReference>
<dbReference type="NCBIfam" id="TIGR00756">
    <property type="entry name" value="PPR"/>
    <property type="match status" value="4"/>
</dbReference>
<keyword evidence="2" id="KW-0677">Repeat</keyword>
<evidence type="ECO:0000313" key="4">
    <source>
        <dbReference type="RefSeq" id="XP_018856851.1"/>
    </source>
</evidence>
<gene>
    <name evidence="4" type="primary">LOC109019083</name>
</gene>
<dbReference type="Pfam" id="PF01535">
    <property type="entry name" value="PPR"/>
    <property type="match status" value="2"/>
</dbReference>
<dbReference type="InterPro" id="IPR046849">
    <property type="entry name" value="E2_motif"/>
</dbReference>
<dbReference type="PROSITE" id="PS51375">
    <property type="entry name" value="PPR"/>
    <property type="match status" value="4"/>
</dbReference>
<dbReference type="InterPro" id="IPR046848">
    <property type="entry name" value="E_motif"/>
</dbReference>
<name>A0A2I4HL11_JUGRE</name>
<dbReference type="SUPFAM" id="SSF48452">
    <property type="entry name" value="TPR-like"/>
    <property type="match status" value="1"/>
</dbReference>
<dbReference type="OrthoDB" id="1487578at2759"/>
<dbReference type="Pfam" id="PF20431">
    <property type="entry name" value="E_motif"/>
    <property type="match status" value="1"/>
</dbReference>
<comment type="similarity">
    <text evidence="1">Belongs to the PPR family. PCMP-H subfamily.</text>
</comment>
<dbReference type="InterPro" id="IPR046960">
    <property type="entry name" value="PPR_At4g14850-like_plant"/>
</dbReference>
<dbReference type="InterPro" id="IPR002885">
    <property type="entry name" value="PPR_rpt"/>
</dbReference>
<dbReference type="FunCoup" id="A0A2I4HL11">
    <property type="interactions" value="10"/>
</dbReference>
<evidence type="ECO:0000313" key="3">
    <source>
        <dbReference type="Proteomes" id="UP000235220"/>
    </source>
</evidence>
<dbReference type="PANTHER" id="PTHR47926:SF503">
    <property type="entry name" value="PENTATRICOPEPTIDE REPEAT-CONTAINING PROTEIN"/>
    <property type="match status" value="1"/>
</dbReference>
<dbReference type="GO" id="GO:0008270">
    <property type="term" value="F:zinc ion binding"/>
    <property type="evidence" value="ECO:0007669"/>
    <property type="project" value="InterPro"/>
</dbReference>
<dbReference type="InterPro" id="IPR032867">
    <property type="entry name" value="DYW_dom"/>
</dbReference>
<dbReference type="GO" id="GO:0003723">
    <property type="term" value="F:RNA binding"/>
    <property type="evidence" value="ECO:0007669"/>
    <property type="project" value="InterPro"/>
</dbReference>
<dbReference type="Gramene" id="Jr04_21580_p1">
    <property type="protein sequence ID" value="cds.Jr04_21580_p1"/>
    <property type="gene ID" value="Jr04_21580"/>
</dbReference>
<proteinExistence type="inferred from homology"/>
<dbReference type="GO" id="GO:0009451">
    <property type="term" value="P:RNA modification"/>
    <property type="evidence" value="ECO:0007669"/>
    <property type="project" value="InterPro"/>
</dbReference>
<dbReference type="Pfam" id="PF14432">
    <property type="entry name" value="DYW_deaminase"/>
    <property type="match status" value="1"/>
</dbReference>
<dbReference type="AlphaFoldDB" id="A0A2I4HL11"/>